<dbReference type="GO" id="GO:0005886">
    <property type="term" value="C:plasma membrane"/>
    <property type="evidence" value="ECO:0007669"/>
    <property type="project" value="UniProtKB-SubCell"/>
</dbReference>
<dbReference type="EC" id="3.1.-.-" evidence="9 10"/>
<dbReference type="Pfam" id="PF01966">
    <property type="entry name" value="HD"/>
    <property type="match status" value="1"/>
</dbReference>
<dbReference type="SUPFAM" id="SSF109604">
    <property type="entry name" value="HD-domain/PDEase-like"/>
    <property type="match status" value="1"/>
</dbReference>
<proteinExistence type="inferred from homology"/>
<dbReference type="SMART" id="SM00471">
    <property type="entry name" value="HDc"/>
    <property type="match status" value="1"/>
</dbReference>
<dbReference type="SMART" id="SM00322">
    <property type="entry name" value="KH"/>
    <property type="match status" value="1"/>
</dbReference>
<evidence type="ECO:0000256" key="10">
    <source>
        <dbReference type="NCBIfam" id="TIGR03319"/>
    </source>
</evidence>
<dbReference type="NCBIfam" id="TIGR00277">
    <property type="entry name" value="HDIG"/>
    <property type="match status" value="1"/>
</dbReference>
<keyword evidence="3 9" id="KW-0540">Nuclease</keyword>
<dbReference type="GO" id="GO:0006402">
    <property type="term" value="P:mRNA catabolic process"/>
    <property type="evidence" value="ECO:0007669"/>
    <property type="project" value="UniProtKB-UniRule"/>
</dbReference>
<dbReference type="InterPro" id="IPR004088">
    <property type="entry name" value="KH_dom_type_1"/>
</dbReference>
<dbReference type="InterPro" id="IPR022711">
    <property type="entry name" value="RNase_Y_N"/>
</dbReference>
<dbReference type="SUPFAM" id="SSF54791">
    <property type="entry name" value="Eukaryotic type KH-domain (KH-domain type I)"/>
    <property type="match status" value="1"/>
</dbReference>
<dbReference type="InterPro" id="IPR017705">
    <property type="entry name" value="Ribonuclease_Y"/>
</dbReference>
<protein>
    <recommendedName>
        <fullName evidence="9 10">Ribonuclease Y</fullName>
        <shortName evidence="9">RNase Y</shortName>
        <ecNumber evidence="9 10">3.1.-.-</ecNumber>
    </recommendedName>
</protein>
<evidence type="ECO:0000313" key="14">
    <source>
        <dbReference type="Proteomes" id="UP000198310"/>
    </source>
</evidence>
<evidence type="ECO:0000259" key="12">
    <source>
        <dbReference type="PROSITE" id="PS51831"/>
    </source>
</evidence>
<feature type="domain" description="HD" evidence="12">
    <location>
        <begin position="381"/>
        <end position="474"/>
    </location>
</feature>
<keyword evidence="4 9" id="KW-0255">Endonuclease</keyword>
<evidence type="ECO:0000256" key="4">
    <source>
        <dbReference type="ARBA" id="ARBA00022759"/>
    </source>
</evidence>
<dbReference type="PROSITE" id="PS51831">
    <property type="entry name" value="HD"/>
    <property type="match status" value="1"/>
</dbReference>
<dbReference type="InterPro" id="IPR003607">
    <property type="entry name" value="HD/PDEase_dom"/>
</dbReference>
<dbReference type="EMBL" id="FZNS01000005">
    <property type="protein sequence ID" value="SNR67622.1"/>
    <property type="molecule type" value="Genomic_DNA"/>
</dbReference>
<organism evidence="13 14">
    <name type="scientific">Hymenobacter mucosus</name>
    <dbReference type="NCBI Taxonomy" id="1411120"/>
    <lineage>
        <taxon>Bacteria</taxon>
        <taxon>Pseudomonadati</taxon>
        <taxon>Bacteroidota</taxon>
        <taxon>Cytophagia</taxon>
        <taxon>Cytophagales</taxon>
        <taxon>Hymenobacteraceae</taxon>
        <taxon>Hymenobacter</taxon>
    </lineage>
</organism>
<reference evidence="14" key="1">
    <citation type="submission" date="2017-06" db="EMBL/GenBank/DDBJ databases">
        <authorList>
            <person name="Varghese N."/>
            <person name="Submissions S."/>
        </authorList>
    </citation>
    <scope>NUCLEOTIDE SEQUENCE [LARGE SCALE GENOMIC DNA]</scope>
    <source>
        <strain evidence="14">DSM 28041</strain>
    </source>
</reference>
<name>A0A238Y9I7_9BACT</name>
<keyword evidence="8 9" id="KW-0472">Membrane</keyword>
<keyword evidence="6 9" id="KW-0694">RNA-binding</keyword>
<keyword evidence="5 9" id="KW-0378">Hydrolase</keyword>
<dbReference type="Gene3D" id="3.30.1370.10">
    <property type="entry name" value="K Homology domain, type 1"/>
    <property type="match status" value="1"/>
</dbReference>
<dbReference type="Proteomes" id="UP000198310">
    <property type="component" value="Unassembled WGS sequence"/>
</dbReference>
<comment type="subcellular location">
    <subcellularLocation>
        <location evidence="9">Cell membrane</location>
        <topology evidence="9">Single-pass membrane protein</topology>
    </subcellularLocation>
</comment>
<accession>A0A238Y9I7</accession>
<dbReference type="InterPro" id="IPR006674">
    <property type="entry name" value="HD_domain"/>
</dbReference>
<dbReference type="PANTHER" id="PTHR12826:SF15">
    <property type="entry name" value="RIBONUCLEASE Y"/>
    <property type="match status" value="1"/>
</dbReference>
<dbReference type="GO" id="GO:0004521">
    <property type="term" value="F:RNA endonuclease activity"/>
    <property type="evidence" value="ECO:0007669"/>
    <property type="project" value="UniProtKB-UniRule"/>
</dbReference>
<keyword evidence="7 9" id="KW-1133">Transmembrane helix</keyword>
<dbReference type="Gene3D" id="1.10.3210.10">
    <property type="entry name" value="Hypothetical protein af1432"/>
    <property type="match status" value="1"/>
</dbReference>
<evidence type="ECO:0000256" key="3">
    <source>
        <dbReference type="ARBA" id="ARBA00022722"/>
    </source>
</evidence>
<evidence type="ECO:0000256" key="7">
    <source>
        <dbReference type="ARBA" id="ARBA00022989"/>
    </source>
</evidence>
<dbReference type="GO" id="GO:0016787">
    <property type="term" value="F:hydrolase activity"/>
    <property type="evidence" value="ECO:0007669"/>
    <property type="project" value="UniProtKB-KW"/>
</dbReference>
<evidence type="ECO:0000256" key="11">
    <source>
        <dbReference type="SAM" id="MobiDB-lite"/>
    </source>
</evidence>
<dbReference type="PANTHER" id="PTHR12826">
    <property type="entry name" value="RIBONUCLEASE Y"/>
    <property type="match status" value="1"/>
</dbReference>
<dbReference type="PROSITE" id="PS50084">
    <property type="entry name" value="KH_TYPE_1"/>
    <property type="match status" value="1"/>
</dbReference>
<dbReference type="CDD" id="cd22431">
    <property type="entry name" value="KH-I_RNaseY"/>
    <property type="match status" value="1"/>
</dbReference>
<sequence>MSTSLYIALAAVLALVVGVVVGRLLAGKARQDHEADAKARAQQLLADAELQATRTRDERIQQSKDKFRTLKQEFEQESRRQKQALDQELTERRAAVVEQEQSIKQLTLTTQKQLEQIQRKEKELEATRERIETQAQQQREKLDAQEEKRRTVLENQLAKLEQREQEVEQELEERGQELSSKLQQVTAQLESISGLTAAEAREQLVESLKNEAQIQASSYIKDVVAQAKLSATKDAKKVVLETIQRTAAEHAIENCVSVFNIESDDVKGKIIGREGRNIRALEAATGVEIIVDDTPEAIIISGFDPVRREVARLSLHLLVKDGRIHPARIEEIVAKTRKNIDEEIVEIGEKTIIDLGIHGLHPELIKMVGRMRFRSSYGQNLLQHSREVANLCATMAAELGLNVKHAKRAGLLHDIGKVSTEEPELPHAILGMEMAKKYKEHPDVVNAIGAHHDEIEMTAMISPLVQACDAISGSRPGARREMMESYIKRLKQLEETANGFKGVNQCFAIQAGRELRVMVDAENVTDERAQELSYEISQKIEKEMQYPGQIKITVIREMRAVAYAK</sequence>
<evidence type="ECO:0000256" key="5">
    <source>
        <dbReference type="ARBA" id="ARBA00022801"/>
    </source>
</evidence>
<dbReference type="InterPro" id="IPR006675">
    <property type="entry name" value="HDIG_dom"/>
</dbReference>
<evidence type="ECO:0000256" key="9">
    <source>
        <dbReference type="HAMAP-Rule" id="MF_00335"/>
    </source>
</evidence>
<evidence type="ECO:0000313" key="13">
    <source>
        <dbReference type="EMBL" id="SNR67622.1"/>
    </source>
</evidence>
<dbReference type="Pfam" id="PF00013">
    <property type="entry name" value="KH_1"/>
    <property type="match status" value="1"/>
</dbReference>
<evidence type="ECO:0000256" key="8">
    <source>
        <dbReference type="ARBA" id="ARBA00023136"/>
    </source>
</evidence>
<dbReference type="HAMAP" id="MF_00335">
    <property type="entry name" value="RNase_Y"/>
    <property type="match status" value="1"/>
</dbReference>
<keyword evidence="2 9" id="KW-0812">Transmembrane</keyword>
<evidence type="ECO:0000256" key="6">
    <source>
        <dbReference type="ARBA" id="ARBA00022884"/>
    </source>
</evidence>
<feature type="region of interest" description="Disordered" evidence="11">
    <location>
        <begin position="128"/>
        <end position="148"/>
    </location>
</feature>
<dbReference type="Pfam" id="PF12072">
    <property type="entry name" value="RNase_Y_N"/>
    <property type="match status" value="1"/>
</dbReference>
<dbReference type="GO" id="GO:0003723">
    <property type="term" value="F:RNA binding"/>
    <property type="evidence" value="ECO:0007669"/>
    <property type="project" value="UniProtKB-UniRule"/>
</dbReference>
<dbReference type="CDD" id="cd00077">
    <property type="entry name" value="HDc"/>
    <property type="match status" value="1"/>
</dbReference>
<dbReference type="InterPro" id="IPR004087">
    <property type="entry name" value="KH_dom"/>
</dbReference>
<gene>
    <name evidence="9" type="primary">rny</name>
    <name evidence="13" type="ORF">SAMN06269173_10552</name>
</gene>
<keyword evidence="14" id="KW-1185">Reference proteome</keyword>
<evidence type="ECO:0000256" key="2">
    <source>
        <dbReference type="ARBA" id="ARBA00022692"/>
    </source>
</evidence>
<dbReference type="RefSeq" id="WP_089332949.1">
    <property type="nucleotide sequence ID" value="NZ_FZNS01000005.1"/>
</dbReference>
<dbReference type="AlphaFoldDB" id="A0A238Y9I7"/>
<comment type="function">
    <text evidence="9">Endoribonuclease that initiates mRNA decay.</text>
</comment>
<dbReference type="FunFam" id="1.10.3210.10:FF:000013">
    <property type="entry name" value="Ribonuclease Y"/>
    <property type="match status" value="1"/>
</dbReference>
<dbReference type="NCBIfam" id="TIGR03319">
    <property type="entry name" value="RNase_Y"/>
    <property type="match status" value="1"/>
</dbReference>
<dbReference type="InterPro" id="IPR036612">
    <property type="entry name" value="KH_dom_type_1_sf"/>
</dbReference>
<comment type="similarity">
    <text evidence="9">Belongs to the RNase Y family.</text>
</comment>
<keyword evidence="1 9" id="KW-1003">Cell membrane</keyword>
<feature type="transmembrane region" description="Helical" evidence="9">
    <location>
        <begin position="6"/>
        <end position="26"/>
    </location>
</feature>
<evidence type="ECO:0000256" key="1">
    <source>
        <dbReference type="ARBA" id="ARBA00022475"/>
    </source>
</evidence>